<keyword evidence="1" id="KW-1133">Transmembrane helix</keyword>
<feature type="transmembrane region" description="Helical" evidence="1">
    <location>
        <begin position="76"/>
        <end position="97"/>
    </location>
</feature>
<dbReference type="RefSeq" id="WP_378035079.1">
    <property type="nucleotide sequence ID" value="NZ_JBHSIV010000004.1"/>
</dbReference>
<dbReference type="EMBL" id="JBHSIV010000004">
    <property type="protein sequence ID" value="MFC5061527.1"/>
    <property type="molecule type" value="Genomic_DNA"/>
</dbReference>
<organism evidence="2 3">
    <name type="scientific">Actinomycetospora atypica</name>
    <dbReference type="NCBI Taxonomy" id="1290095"/>
    <lineage>
        <taxon>Bacteria</taxon>
        <taxon>Bacillati</taxon>
        <taxon>Actinomycetota</taxon>
        <taxon>Actinomycetes</taxon>
        <taxon>Pseudonocardiales</taxon>
        <taxon>Pseudonocardiaceae</taxon>
        <taxon>Actinomycetospora</taxon>
    </lineage>
</organism>
<evidence type="ECO:0008006" key="4">
    <source>
        <dbReference type="Google" id="ProtNLM"/>
    </source>
</evidence>
<name>A0ABV9YIR6_9PSEU</name>
<dbReference type="Proteomes" id="UP001595947">
    <property type="component" value="Unassembled WGS sequence"/>
</dbReference>
<protein>
    <recommendedName>
        <fullName evidence="4">O-antigen/teichoic acid export membrane protein</fullName>
    </recommendedName>
</protein>
<proteinExistence type="predicted"/>
<evidence type="ECO:0000313" key="2">
    <source>
        <dbReference type="EMBL" id="MFC5061527.1"/>
    </source>
</evidence>
<keyword evidence="3" id="KW-1185">Reference proteome</keyword>
<keyword evidence="1" id="KW-0812">Transmembrane</keyword>
<feature type="transmembrane region" description="Helical" evidence="1">
    <location>
        <begin position="236"/>
        <end position="258"/>
    </location>
</feature>
<evidence type="ECO:0000256" key="1">
    <source>
        <dbReference type="SAM" id="Phobius"/>
    </source>
</evidence>
<feature type="transmembrane region" description="Helical" evidence="1">
    <location>
        <begin position="309"/>
        <end position="332"/>
    </location>
</feature>
<keyword evidence="1" id="KW-0472">Membrane</keyword>
<feature type="transmembrane region" description="Helical" evidence="1">
    <location>
        <begin position="344"/>
        <end position="366"/>
    </location>
</feature>
<sequence length="404" mass="41311">MRRSVLGVADQVVSSGSNYLTAFLASLVLAPVDFGAFVLAYAVVTVLLAGTRALVGEPLLAHLPSTDPSRRGALGASALSTSLVLGLVGALICLVGGLSGWSLLAALLVFAPWMPLALAADAARYVLLARRDTARALVVDTVWVVVQLAVLAGVLGWGTWSVGALAAAWGIGAVAAVAVFVGIAPERLADPRVWWAESRYLSGWFTATSVLGQVQIYLVLLLAGAVLAAVDTAGLRAVQLLVFQPAITLMAALLVLVVPPMASCAATGDLAGLRRARGTALKAMAVIGVLALLAIPLRDVLLSTFFPRYTAYAVLVAPIAIQTAIGALTVPFQAQIRGFRQGRALFGQQLLQAGALLLCAGVGLAVGGVVGLAWGLTVATAVALAAIVARAARLQPAVRPVVAT</sequence>
<feature type="transmembrane region" description="Helical" evidence="1">
    <location>
        <begin position="103"/>
        <end position="125"/>
    </location>
</feature>
<feature type="transmembrane region" description="Helical" evidence="1">
    <location>
        <begin position="137"/>
        <end position="158"/>
    </location>
</feature>
<feature type="transmembrane region" description="Helical" evidence="1">
    <location>
        <begin position="279"/>
        <end position="297"/>
    </location>
</feature>
<comment type="caution">
    <text evidence="2">The sequence shown here is derived from an EMBL/GenBank/DDBJ whole genome shotgun (WGS) entry which is preliminary data.</text>
</comment>
<reference evidence="3" key="1">
    <citation type="journal article" date="2019" name="Int. J. Syst. Evol. Microbiol.">
        <title>The Global Catalogue of Microorganisms (GCM) 10K type strain sequencing project: providing services to taxonomists for standard genome sequencing and annotation.</title>
        <authorList>
            <consortium name="The Broad Institute Genomics Platform"/>
            <consortium name="The Broad Institute Genome Sequencing Center for Infectious Disease"/>
            <person name="Wu L."/>
            <person name="Ma J."/>
        </authorList>
    </citation>
    <scope>NUCLEOTIDE SEQUENCE [LARGE SCALE GENOMIC DNA]</scope>
    <source>
        <strain evidence="3">CGMCC 4.7093</strain>
    </source>
</reference>
<gene>
    <name evidence="2" type="ORF">ACFPBZ_04870</name>
</gene>
<feature type="transmembrane region" description="Helical" evidence="1">
    <location>
        <begin position="164"/>
        <end position="183"/>
    </location>
</feature>
<feature type="transmembrane region" description="Helical" evidence="1">
    <location>
        <begin position="204"/>
        <end position="230"/>
    </location>
</feature>
<accession>A0ABV9YIR6</accession>
<feature type="transmembrane region" description="Helical" evidence="1">
    <location>
        <begin position="372"/>
        <end position="389"/>
    </location>
</feature>
<evidence type="ECO:0000313" key="3">
    <source>
        <dbReference type="Proteomes" id="UP001595947"/>
    </source>
</evidence>